<dbReference type="PANTHER" id="PTHR19288:SF95">
    <property type="entry name" value="D-GLYCEROL 3-PHOSPHATE PHOSPHATASE"/>
    <property type="match status" value="1"/>
</dbReference>
<dbReference type="RefSeq" id="WP_068754622.1">
    <property type="nucleotide sequence ID" value="NZ_KQ950181.1"/>
</dbReference>
<organism evidence="2 3">
    <name type="scientific">Thermobifida cellulosilytica TB100</name>
    <dbReference type="NCBI Taxonomy" id="665004"/>
    <lineage>
        <taxon>Bacteria</taxon>
        <taxon>Bacillati</taxon>
        <taxon>Actinomycetota</taxon>
        <taxon>Actinomycetes</taxon>
        <taxon>Streptosporangiales</taxon>
        <taxon>Nocardiopsidaceae</taxon>
        <taxon>Thermobifida</taxon>
    </lineage>
</organism>
<dbReference type="PATRIC" id="fig|665004.4.peg.1376"/>
<dbReference type="Pfam" id="PF18407">
    <property type="entry name" value="GNAT_like"/>
    <property type="match status" value="1"/>
</dbReference>
<evidence type="ECO:0000313" key="3">
    <source>
        <dbReference type="Proteomes" id="UP000074382"/>
    </source>
</evidence>
<dbReference type="GO" id="GO:0016791">
    <property type="term" value="F:phosphatase activity"/>
    <property type="evidence" value="ECO:0007669"/>
    <property type="project" value="TreeGrafter"/>
</dbReference>
<dbReference type="GO" id="GO:0005737">
    <property type="term" value="C:cytoplasm"/>
    <property type="evidence" value="ECO:0007669"/>
    <property type="project" value="TreeGrafter"/>
</dbReference>
<evidence type="ECO:0000259" key="1">
    <source>
        <dbReference type="Pfam" id="PF18407"/>
    </source>
</evidence>
<reference evidence="3" key="1">
    <citation type="journal article" date="2017" name="Acta Aliment.">
        <title>Plant polysaccharide degrading enzyme system of Thermpbifida cellulosilytica TB100 revealed by de novo genome project data.</title>
        <authorList>
            <person name="Toth A."/>
            <person name="Baka E."/>
            <person name="Luzics S."/>
            <person name="Bata-Vidacs I."/>
            <person name="Nagy I."/>
            <person name="Balint B."/>
            <person name="Herceg R."/>
            <person name="Olasz F."/>
            <person name="Wilk T."/>
            <person name="Nagy T."/>
            <person name="Kriszt B."/>
            <person name="Nagy I."/>
            <person name="Kukolya J."/>
        </authorList>
    </citation>
    <scope>NUCLEOTIDE SEQUENCE [LARGE SCALE GENOMIC DNA]</scope>
    <source>
        <strain evidence="3">TB100</strain>
    </source>
</reference>
<gene>
    <name evidence="2" type="ORF">AC529_18545</name>
</gene>
<dbReference type="SUPFAM" id="SSF56784">
    <property type="entry name" value="HAD-like"/>
    <property type="match status" value="1"/>
</dbReference>
<protein>
    <submittedName>
        <fullName evidence="2">HAD family hydrolase</fullName>
    </submittedName>
</protein>
<evidence type="ECO:0000313" key="2">
    <source>
        <dbReference type="EMBL" id="KUP95258.1"/>
    </source>
</evidence>
<dbReference type="NCBIfam" id="TIGR01460">
    <property type="entry name" value="HAD-SF-IIA"/>
    <property type="match status" value="1"/>
</dbReference>
<dbReference type="Gene3D" id="3.40.50.1000">
    <property type="entry name" value="HAD superfamily/HAD-like"/>
    <property type="match status" value="2"/>
</dbReference>
<keyword evidence="2" id="KW-0378">Hydrolase</keyword>
<feature type="domain" description="GCN5-related N-acetyltransferase-like" evidence="1">
    <location>
        <begin position="282"/>
        <end position="320"/>
    </location>
</feature>
<dbReference type="OrthoDB" id="3400930at2"/>
<dbReference type="Proteomes" id="UP000074382">
    <property type="component" value="Unassembled WGS sequence"/>
</dbReference>
<dbReference type="Pfam" id="PF13344">
    <property type="entry name" value="Hydrolase_6"/>
    <property type="match status" value="1"/>
</dbReference>
<comment type="caution">
    <text evidence="2">The sequence shown here is derived from an EMBL/GenBank/DDBJ whole genome shotgun (WGS) entry which is preliminary data.</text>
</comment>
<sequence length="334" mass="34665">MTLLAASRPLHSVYDAALIDLDGVVYLGPRAVPAAPEAVAKARTQGMRIAFVTNNASRTPAAIAERLTALGISAVPEEVVTSAQAAARLIAERVPAGSPVLVVGDTGLRQAVRAHGLRPVTTVHDRPVAVVQGYSPRLGLDLVVEGALAVAAGALFVVSNSDATAPMGRGIQPGNGSFARVIAHATRQEPLVAGKPERPLHEEGVRRTGAVNPLVIGDRLDTDIEGAHRRGAHSMLVLTGVTTPADLLLAPPEHRPSYLAYDIGGLNQTHPEVVWGGGSARCGGWTATAEGERLRLQGSGERLDGLRALCAAVWHGGHTPSAASLREVTAVLGW</sequence>
<dbReference type="Pfam" id="PF13242">
    <property type="entry name" value="Hydrolase_like"/>
    <property type="match status" value="1"/>
</dbReference>
<accession>A0A147KDB1</accession>
<dbReference type="EMBL" id="LGEM01000137">
    <property type="protein sequence ID" value="KUP95258.1"/>
    <property type="molecule type" value="Genomic_DNA"/>
</dbReference>
<dbReference type="STRING" id="665004.AC529_18545"/>
<dbReference type="PANTHER" id="PTHR19288">
    <property type="entry name" value="4-NITROPHENYLPHOSPHATASE-RELATED"/>
    <property type="match status" value="1"/>
</dbReference>
<dbReference type="InterPro" id="IPR023214">
    <property type="entry name" value="HAD_sf"/>
</dbReference>
<name>A0A147KDB1_THECS</name>
<keyword evidence="3" id="KW-1185">Reference proteome</keyword>
<proteinExistence type="predicted"/>
<dbReference type="InterPro" id="IPR041065">
    <property type="entry name" value="GNAT-like"/>
</dbReference>
<dbReference type="AlphaFoldDB" id="A0A147KDB1"/>
<dbReference type="InterPro" id="IPR006357">
    <property type="entry name" value="HAD-SF_hydro_IIA"/>
</dbReference>
<dbReference type="InterPro" id="IPR036412">
    <property type="entry name" value="HAD-like_sf"/>
</dbReference>